<name>A0A7S1IJ02_9EUGL</name>
<dbReference type="EMBL" id="HBGA01067220">
    <property type="protein sequence ID" value="CAD9013985.1"/>
    <property type="molecule type" value="Transcribed_RNA"/>
</dbReference>
<accession>A0A7S1IJ02</accession>
<protein>
    <submittedName>
        <fullName evidence="3">Uncharacterized protein</fullName>
    </submittedName>
</protein>
<feature type="coiled-coil region" evidence="1">
    <location>
        <begin position="37"/>
        <end position="78"/>
    </location>
</feature>
<keyword evidence="1" id="KW-0175">Coiled coil</keyword>
<evidence type="ECO:0000256" key="2">
    <source>
        <dbReference type="SAM" id="MobiDB-lite"/>
    </source>
</evidence>
<organism evidence="3">
    <name type="scientific">Eutreptiella gymnastica</name>
    <dbReference type="NCBI Taxonomy" id="73025"/>
    <lineage>
        <taxon>Eukaryota</taxon>
        <taxon>Discoba</taxon>
        <taxon>Euglenozoa</taxon>
        <taxon>Euglenida</taxon>
        <taxon>Spirocuta</taxon>
        <taxon>Euglenophyceae</taxon>
        <taxon>Eutreptiales</taxon>
        <taxon>Eutreptiaceae</taxon>
        <taxon>Eutreptiella</taxon>
    </lineage>
</organism>
<feature type="compositionally biased region" description="Basic and acidic residues" evidence="2">
    <location>
        <begin position="11"/>
        <end position="24"/>
    </location>
</feature>
<dbReference type="AlphaFoldDB" id="A0A7S1IJ02"/>
<sequence length="108" mass="12536">METGNNRRITQSRDAETMSQKMERKEAIKQKKLLGLLKKVHSQAQREEQAHEHFERRIQEAEQTRVAKEAEVTAMIRESALLMQHLKALKGEQIATQDLVKSPILRYG</sequence>
<evidence type="ECO:0000313" key="3">
    <source>
        <dbReference type="EMBL" id="CAD9013985.1"/>
    </source>
</evidence>
<proteinExistence type="predicted"/>
<evidence type="ECO:0000256" key="1">
    <source>
        <dbReference type="SAM" id="Coils"/>
    </source>
</evidence>
<reference evidence="3" key="1">
    <citation type="submission" date="2021-01" db="EMBL/GenBank/DDBJ databases">
        <authorList>
            <person name="Corre E."/>
            <person name="Pelletier E."/>
            <person name="Niang G."/>
            <person name="Scheremetjew M."/>
            <person name="Finn R."/>
            <person name="Kale V."/>
            <person name="Holt S."/>
            <person name="Cochrane G."/>
            <person name="Meng A."/>
            <person name="Brown T."/>
            <person name="Cohen L."/>
        </authorList>
    </citation>
    <scope>NUCLEOTIDE SEQUENCE</scope>
    <source>
        <strain evidence="3">NIES-381</strain>
    </source>
</reference>
<gene>
    <name evidence="3" type="ORF">EGYM00392_LOCUS25089</name>
</gene>
<feature type="region of interest" description="Disordered" evidence="2">
    <location>
        <begin position="1"/>
        <end position="24"/>
    </location>
</feature>